<comment type="catalytic activity">
    <reaction evidence="12 15">
        <text>Couples ATP hydrolysis with the unwinding of duplex DNA by translocating in the 3'-5' direction.</text>
        <dbReference type="EC" id="5.6.2.4"/>
    </reaction>
</comment>
<accession>A0A1Q1PPB1</accession>
<dbReference type="GO" id="GO:0042025">
    <property type="term" value="C:host cell nucleus"/>
    <property type="evidence" value="ECO:0007669"/>
    <property type="project" value="UniProtKB-SubCell"/>
</dbReference>
<evidence type="ECO:0000256" key="13">
    <source>
        <dbReference type="ARBA" id="ARBA00048988"/>
    </source>
</evidence>
<dbReference type="HAMAP" id="MF_04000">
    <property type="entry name" value="PPV_E1"/>
    <property type="match status" value="1"/>
</dbReference>
<comment type="function">
    <text evidence="16">ATP-dependent DNA helicase required for initiation of viral DNA replication. It forms a complex with the viral E2 protein. The E1-E2 complex binds to the replication origin which contains binding sites for both proteins.</text>
</comment>
<protein>
    <recommendedName>
        <fullName evidence="15 16">Replication protein E1</fullName>
        <ecNumber evidence="15 16">5.6.2.4</ecNumber>
    </recommendedName>
    <alternativeName>
        <fullName evidence="15">ATP-dependent helicase E1</fullName>
    </alternativeName>
    <alternativeName>
        <fullName evidence="15">DNA 3'-5' helicase E1</fullName>
    </alternativeName>
</protein>
<proteinExistence type="inferred from homology"/>
<keyword evidence="11 15" id="KW-0413">Isomerase</keyword>
<keyword evidence="3 15" id="KW-0597">Phosphoprotein</keyword>
<dbReference type="SUPFAM" id="SSF52540">
    <property type="entry name" value="P-loop containing nucleoside triphosphate hydrolases"/>
    <property type="match status" value="1"/>
</dbReference>
<comment type="subunit">
    <text evidence="15">Can form hexamers. Interacts with E2 protein; this interaction increases E1 DNA binding specificity. Interacts with host DNA polymerase subunit POLA2. Interacts with host single stranded DNA-binding protein RPA1. Interacts with host TOP1; this interaction stimulates the enzymatic activity of TOP1.</text>
</comment>
<dbReference type="PIRSF" id="PIRSF003383">
    <property type="entry name" value="Rep_E1_papillomaV"/>
    <property type="match status" value="1"/>
</dbReference>
<evidence type="ECO:0000256" key="11">
    <source>
        <dbReference type="ARBA" id="ARBA00023235"/>
    </source>
</evidence>
<keyword evidence="9 15" id="KW-0067">ATP-binding</keyword>
<dbReference type="Gene3D" id="3.40.50.300">
    <property type="entry name" value="P-loop containing nucleotide triphosphate hydrolases"/>
    <property type="match status" value="1"/>
</dbReference>
<dbReference type="EMBL" id="KX781280">
    <property type="protein sequence ID" value="AQM73650.1"/>
    <property type="molecule type" value="Genomic_DNA"/>
</dbReference>
<evidence type="ECO:0000256" key="4">
    <source>
        <dbReference type="ARBA" id="ARBA00022562"/>
    </source>
</evidence>
<comment type="similarity">
    <text evidence="15 16">Belongs to the papillomaviridae E1 protein family.</text>
</comment>
<evidence type="ECO:0000259" key="17">
    <source>
        <dbReference type="PROSITE" id="PS51206"/>
    </source>
</evidence>
<dbReference type="Pfam" id="PF00519">
    <property type="entry name" value="PPV_E1_C"/>
    <property type="match status" value="1"/>
</dbReference>
<dbReference type="EC" id="5.6.2.4" evidence="15 16"/>
<dbReference type="InterPro" id="IPR001177">
    <property type="entry name" value="PPV_DNA_helicase_E1_C"/>
</dbReference>
<evidence type="ECO:0000256" key="7">
    <source>
        <dbReference type="ARBA" id="ARBA00022801"/>
    </source>
</evidence>
<comment type="PTM">
    <text evidence="15">Phosphorylated.</text>
</comment>
<keyword evidence="10 15" id="KW-0238">DNA-binding</keyword>
<dbReference type="InterPro" id="IPR046935">
    <property type="entry name" value="PPV_E1_DBD_sf"/>
</dbReference>
<evidence type="ECO:0000256" key="8">
    <source>
        <dbReference type="ARBA" id="ARBA00022806"/>
    </source>
</evidence>
<dbReference type="Pfam" id="PF00524">
    <property type="entry name" value="PPV_E1_N"/>
    <property type="match status" value="1"/>
</dbReference>
<comment type="catalytic activity">
    <reaction evidence="13 15 16">
        <text>ATP + H2O = ADP + phosphate + H(+)</text>
        <dbReference type="Rhea" id="RHEA:13065"/>
        <dbReference type="ChEBI" id="CHEBI:15377"/>
        <dbReference type="ChEBI" id="CHEBI:15378"/>
        <dbReference type="ChEBI" id="CHEBI:30616"/>
        <dbReference type="ChEBI" id="CHEBI:43474"/>
        <dbReference type="ChEBI" id="CHEBI:456216"/>
        <dbReference type="EC" id="5.6.2.4"/>
    </reaction>
</comment>
<dbReference type="InterPro" id="IPR014000">
    <property type="entry name" value="PPV_DNA_helicase_E1_N"/>
</dbReference>
<feature type="domain" description="SF3 helicase" evidence="17">
    <location>
        <begin position="411"/>
        <end position="561"/>
    </location>
</feature>
<keyword evidence="6 15" id="KW-0547">Nucleotide-binding</keyword>
<dbReference type="InterPro" id="IPR014015">
    <property type="entry name" value="Helicase_SF3_DNA-vir"/>
</dbReference>
<dbReference type="InterPro" id="IPR046832">
    <property type="entry name" value="PPV_E1_DBD"/>
</dbReference>
<evidence type="ECO:0000256" key="2">
    <source>
        <dbReference type="ARBA" id="ARBA00022518"/>
    </source>
</evidence>
<keyword evidence="8 15" id="KW-0347">Helicase</keyword>
<dbReference type="InterPro" id="IPR027417">
    <property type="entry name" value="P-loop_NTPase"/>
</dbReference>
<dbReference type="GO" id="GO:0016887">
    <property type="term" value="F:ATP hydrolysis activity"/>
    <property type="evidence" value="ECO:0007669"/>
    <property type="project" value="RHEA"/>
</dbReference>
<dbReference type="Pfam" id="PF20450">
    <property type="entry name" value="PPV_E1_DBD"/>
    <property type="match status" value="1"/>
</dbReference>
<reference evidence="18" key="1">
    <citation type="journal article" date="2016" name="J. Am. Acad. Dermatol.">
        <title>Human polyomavirus 6 and 7 are associated with pruritic and dyskeratotic dermatoses.</title>
        <authorList>
            <person name="Nguyen K.D."/>
            <person name="Lee E.E."/>
            <person name="Yue Y."/>
            <person name="Stork J."/>
            <person name="Pock L."/>
            <person name="North J.P."/>
            <person name="Vandergriff T."/>
            <person name="Cockerell C."/>
            <person name="Hosler G.A."/>
            <person name="Pastrana D.V."/>
            <person name="Buck C.B."/>
            <person name="Wang R.C."/>
        </authorList>
    </citation>
    <scope>NUCLEOTIDE SEQUENCE</scope>
    <source>
        <strain evidence="18">Dysk1</strain>
    </source>
</reference>
<dbReference type="SUPFAM" id="SSF55464">
    <property type="entry name" value="Origin of replication-binding domain, RBD-like"/>
    <property type="match status" value="1"/>
</dbReference>
<gene>
    <name evidence="15" type="primary">E1</name>
</gene>
<dbReference type="InterPro" id="IPR037102">
    <property type="entry name" value="Znf_lg_T-Ag_D1_dom_sf"/>
</dbReference>
<name>A0A1Q1PPB1_9PAPI</name>
<keyword evidence="7 15" id="KW-0378">Hydrolase</keyword>
<keyword evidence="2 15" id="KW-0244">Early protein</keyword>
<feature type="modified residue" description="Phosphoserine; by host" evidence="15">
    <location>
        <position position="96"/>
    </location>
</feature>
<evidence type="ECO:0000256" key="9">
    <source>
        <dbReference type="ARBA" id="ARBA00022840"/>
    </source>
</evidence>
<comment type="function">
    <text evidence="14 15">ATP-dependent DNA 3'-5' helicase required for initiation of viral DNA replication. It forms a complex with the viral E2 protein. The E1-E2 complex binds to the replication origin which contains binding sites for both proteins. During the initial step, a dimer of E1 interacts with a dimer of protein E2 leading to a complex that binds the viral origin of replication with high specificity. Then, a second dimer of E1 displaces the E2 dimer in an ATP-dependent manner to form the E1 tetramer. Following this, two E1 monomers are added to each half of the site, which results in the formation of two E1 trimers on the viral ori. Subsequently, two hexamers will be created. The double hexamer acts as a bi-directional helicase machinery and unwinds the viral DNA and then recruits the host DNA polymerase to start replication.</text>
</comment>
<evidence type="ECO:0000256" key="3">
    <source>
        <dbReference type="ARBA" id="ARBA00022553"/>
    </source>
</evidence>
<dbReference type="GO" id="GO:0005524">
    <property type="term" value="F:ATP binding"/>
    <property type="evidence" value="ECO:0007669"/>
    <property type="project" value="UniProtKB-UniRule"/>
</dbReference>
<feature type="binding site" evidence="15">
    <location>
        <begin position="437"/>
        <end position="444"/>
    </location>
    <ligand>
        <name>ATP</name>
        <dbReference type="ChEBI" id="CHEBI:30616"/>
    </ligand>
</feature>
<dbReference type="InterPro" id="IPR016393">
    <property type="entry name" value="Rep_E1_papillomaV"/>
</dbReference>
<evidence type="ECO:0000256" key="15">
    <source>
        <dbReference type="HAMAP-Rule" id="MF_04000"/>
    </source>
</evidence>
<evidence type="ECO:0000256" key="16">
    <source>
        <dbReference type="PIRNR" id="PIRNR003383"/>
    </source>
</evidence>
<evidence type="ECO:0000256" key="10">
    <source>
        <dbReference type="ARBA" id="ARBA00023125"/>
    </source>
</evidence>
<keyword evidence="4 15" id="KW-1048">Host nucleus</keyword>
<evidence type="ECO:0000313" key="18">
    <source>
        <dbReference type="EMBL" id="AQM73650.1"/>
    </source>
</evidence>
<keyword evidence="5 15" id="KW-0235">DNA replication</keyword>
<evidence type="ECO:0000256" key="5">
    <source>
        <dbReference type="ARBA" id="ARBA00022705"/>
    </source>
</evidence>
<dbReference type="GO" id="GO:0043138">
    <property type="term" value="F:3'-5' DNA helicase activity"/>
    <property type="evidence" value="ECO:0007669"/>
    <property type="project" value="UniProtKB-UniRule"/>
</dbReference>
<feature type="modified residue" description="Phosphoserine; by host" evidence="15">
    <location>
        <position position="87"/>
    </location>
</feature>
<sequence>MADPTKGTDSFDSLEGASWYFVKEAECVDDINNIDELLDESSDSNISNLLDDNDEVDQGNTLALFSEQLTEDCDQAIQYLKRKFINSPEAEVAALSPKLQGCSISPHKEKQSKRKLNFQDSGIEQDEVENILTTQVDLEIETVSTSPPTQAGAIVNDVLEVSNQKALILYKFKDAFGVSYNELTRNFKSDKSCNNNWIIVVYRAAEEVLEASKILIQKHCTFAEIIIRNFNGLYAVEFKSAKNRETIVKLFCDMLNVQKFQVLCDPPKSRSMAAALFFYKHSLVDKTFVHGSFPQWIATQTLVNHEAATAAETFELSKLIQWGYDNDITDEAHMAYEYARLADSDSNAAAFLKHNNQVKFIRDACIMVKLYKRHEMKTMSMAEWIDMCCDKCPDGPGDWKPIVQFLKYQHINILDFLYAFKLFLKGQPKKNCLVIYGPPDTGKSFFTYSLISFLRGKVVSYMNTKSQFWLQPLTDAKIGLLDDATYPCWCFIDTHMRTALDGNYVSIDSKHRAPLQMRIPPLLITSNHDVKTDQTLKYLHSRVHCLHFPNTMPLKDDGQPVYNITDITWKYFFRKLATQLELTVPDKENGVADRSFQCCPRSSPELN</sequence>
<evidence type="ECO:0000256" key="1">
    <source>
        <dbReference type="ARBA" id="ARBA00004147"/>
    </source>
</evidence>
<evidence type="ECO:0000256" key="6">
    <source>
        <dbReference type="ARBA" id="ARBA00022741"/>
    </source>
</evidence>
<evidence type="ECO:0000256" key="12">
    <source>
        <dbReference type="ARBA" id="ARBA00034617"/>
    </source>
</evidence>
<comment type="caution">
    <text evidence="15">Lacks conserved residue(s) required for the propagation of feature annotation.</text>
</comment>
<dbReference type="GO" id="GO:0006260">
    <property type="term" value="P:DNA replication"/>
    <property type="evidence" value="ECO:0007669"/>
    <property type="project" value="UniProtKB-UniRule"/>
</dbReference>
<dbReference type="Gene3D" id="1.10.10.510">
    <property type="entry name" value="Zinc finger, large T-antigen D1 domain"/>
    <property type="match status" value="1"/>
</dbReference>
<dbReference type="PROSITE" id="PS51206">
    <property type="entry name" value="SF3_HELICASE_1"/>
    <property type="match status" value="1"/>
</dbReference>
<feature type="short sequence motif" description="Nuclear localization signal" evidence="15">
    <location>
        <begin position="81"/>
        <end position="83"/>
    </location>
</feature>
<dbReference type="Gene3D" id="3.40.1310.10">
    <property type="match status" value="1"/>
</dbReference>
<dbReference type="GO" id="GO:0003677">
    <property type="term" value="F:DNA binding"/>
    <property type="evidence" value="ECO:0007669"/>
    <property type="project" value="UniProtKB-UniRule"/>
</dbReference>
<comment type="subcellular location">
    <subcellularLocation>
        <location evidence="1 15">Host nucleus</location>
    </subcellularLocation>
</comment>
<evidence type="ECO:0000256" key="14">
    <source>
        <dbReference type="ARBA" id="ARBA00093297"/>
    </source>
</evidence>
<organism evidence="18">
    <name type="scientific">Human papillomavirus</name>
    <dbReference type="NCBI Taxonomy" id="10566"/>
    <lineage>
        <taxon>Viruses</taxon>
        <taxon>Monodnaviria</taxon>
        <taxon>Shotokuvirae</taxon>
        <taxon>Cossaviricota</taxon>
        <taxon>Papovaviricetes</taxon>
        <taxon>Zurhausenvirales</taxon>
        <taxon>Papillomaviridae</taxon>
    </lineage>
</organism>